<dbReference type="CDD" id="cd01650">
    <property type="entry name" value="RT_nLTR_like"/>
    <property type="match status" value="1"/>
</dbReference>
<evidence type="ECO:0000313" key="3">
    <source>
        <dbReference type="Proteomes" id="UP000015100"/>
    </source>
</evidence>
<dbReference type="Pfam" id="PF14529">
    <property type="entry name" value="Exo_endo_phos_2"/>
    <property type="match status" value="1"/>
</dbReference>
<protein>
    <recommendedName>
        <fullName evidence="1">Reverse transcriptase domain-containing protein</fullName>
    </recommendedName>
</protein>
<name>S8AMW5_DACHA</name>
<evidence type="ECO:0000313" key="2">
    <source>
        <dbReference type="EMBL" id="EPS42461.1"/>
    </source>
</evidence>
<reference evidence="3" key="2">
    <citation type="submission" date="2013-04" db="EMBL/GenBank/DDBJ databases">
        <title>Genomic mechanisms accounting for the adaptation to parasitism in nematode-trapping fungi.</title>
        <authorList>
            <person name="Ahren D.G."/>
        </authorList>
    </citation>
    <scope>NUCLEOTIDE SEQUENCE [LARGE SCALE GENOMIC DNA]</scope>
    <source>
        <strain evidence="3">CBS 200.50</strain>
    </source>
</reference>
<proteinExistence type="predicted"/>
<sequence>MKHRPFGGIILYVRKDIKAQIEVLNLNYRNDKDWIWIKLNGISFCFLYLPPAQSVHLSNTVAEPIDYIYGECSLYPGPKVLLGDFNAHTGLNGDRTDSRGRSLMRLSNTFGLKILNNLQPENSTHTYVSGGSHTTIDYGIVSDDMADGVKFSIEHHDVLSGHAQLRMTVESDLRPIAPISRKGFKRVLSRESAVDVYMSDLLKGKLPKSNTVNSVDMGPNPYDNTLSALRKKIRLLASSRNFQNQPTLQNHHRNLRRQFLKLRRQRRRINIEKLQANMSAIKGRREYWSFINNLRSSKLPIPIEAEEVSDHFKTLLTSGSDQEDFDPDYLEEMRMVNDYYTPSNPSELLDAPISANEIKLQLSMMKSTAIADDGVTLALLRSLDVEEIVQFFLVMWGERMAPSDWKRSRLVPIPKSSLPPTTPMNLRGIAIQSVLRKLYTAIIAKRLYKWCSERNILPDTQSGFRDYHRTTDNIFITRALIERSVADNKNLFAVFIDLVKAFDMVNRDILWAKLRTLGAEGRHMDIIKNLYRDSTISVDFDNNRSDPFDVEQGVLQGDPLSPLLFIIYIFDLPLSGTADPTLNDMSIPGLLLADDLNESPKAGLKKSAAMSIGANRDFRPALYLDGEIVPYVDSYQYNGWLLSVAGRSPWNSVAHIQSRIMKARRVMFSLQSLGTSLGIPSAALFMNLFRTLAEPDLIFAAESSIGALKTIVKELNSQQVQFAKFSLGLPSRANSLMAIAEFGLYPMHSRLTQLAARFLTYALRLPNDRLIKNAVLDSIELANRDKGWFFEFRSQLTFFRLPDISDNNFDDMIKRLPFDLQQRLRDRFFEEVRNEIFTKSPLRLIRLNPPKTLGRIPYTNLPRDLAKGIARLRFSTHNLMCERGRHVTPSLPISERLCPNCSNKVESEYHVILDCPIFHVSRHALWESWDVSQLDGNKRVDFMSKMVSPPKKLAVSAAKFLKTAFFVVDERYSH</sequence>
<dbReference type="AlphaFoldDB" id="S8AMW5"/>
<dbReference type="InterPro" id="IPR000477">
    <property type="entry name" value="RT_dom"/>
</dbReference>
<gene>
    <name evidence="2" type="ORF">H072_3590</name>
</gene>
<dbReference type="HOGENOM" id="CLU_304830_0_0_1"/>
<dbReference type="EMBL" id="AQGS01000114">
    <property type="protein sequence ID" value="EPS42461.1"/>
    <property type="molecule type" value="Genomic_DNA"/>
</dbReference>
<dbReference type="PANTHER" id="PTHR19446">
    <property type="entry name" value="REVERSE TRANSCRIPTASES"/>
    <property type="match status" value="1"/>
</dbReference>
<dbReference type="SUPFAM" id="SSF56219">
    <property type="entry name" value="DNase I-like"/>
    <property type="match status" value="1"/>
</dbReference>
<reference evidence="2 3" key="1">
    <citation type="journal article" date="2013" name="PLoS Genet.">
        <title>Genomic mechanisms accounting for the adaptation to parasitism in nematode-trapping fungi.</title>
        <authorList>
            <person name="Meerupati T."/>
            <person name="Andersson K.M."/>
            <person name="Friman E."/>
            <person name="Kumar D."/>
            <person name="Tunlid A."/>
            <person name="Ahren D."/>
        </authorList>
    </citation>
    <scope>NUCLEOTIDE SEQUENCE [LARGE SCALE GENOMIC DNA]</scope>
    <source>
        <strain evidence="2 3">CBS 200.50</strain>
    </source>
</reference>
<organism evidence="2 3">
    <name type="scientific">Dactylellina haptotyla (strain CBS 200.50)</name>
    <name type="common">Nematode-trapping fungus</name>
    <name type="synonym">Monacrosporium haptotylum</name>
    <dbReference type="NCBI Taxonomy" id="1284197"/>
    <lineage>
        <taxon>Eukaryota</taxon>
        <taxon>Fungi</taxon>
        <taxon>Dikarya</taxon>
        <taxon>Ascomycota</taxon>
        <taxon>Pezizomycotina</taxon>
        <taxon>Orbiliomycetes</taxon>
        <taxon>Orbiliales</taxon>
        <taxon>Orbiliaceae</taxon>
        <taxon>Dactylellina</taxon>
    </lineage>
</organism>
<dbReference type="InterPro" id="IPR036691">
    <property type="entry name" value="Endo/exonu/phosph_ase_sf"/>
</dbReference>
<dbReference type="eggNOG" id="KOG1075">
    <property type="taxonomic scope" value="Eukaryota"/>
</dbReference>
<feature type="domain" description="Reverse transcriptase" evidence="1">
    <location>
        <begin position="394"/>
        <end position="642"/>
    </location>
</feature>
<dbReference type="Pfam" id="PF00078">
    <property type="entry name" value="RVT_1"/>
    <property type="match status" value="1"/>
</dbReference>
<dbReference type="Gene3D" id="3.60.10.10">
    <property type="entry name" value="Endonuclease/exonuclease/phosphatase"/>
    <property type="match status" value="1"/>
</dbReference>
<dbReference type="PROSITE" id="PS50878">
    <property type="entry name" value="RT_POL"/>
    <property type="match status" value="1"/>
</dbReference>
<keyword evidence="3" id="KW-1185">Reference proteome</keyword>
<accession>S8AMW5</accession>
<dbReference type="GO" id="GO:0003824">
    <property type="term" value="F:catalytic activity"/>
    <property type="evidence" value="ECO:0007669"/>
    <property type="project" value="InterPro"/>
</dbReference>
<dbReference type="STRING" id="1284197.S8AMW5"/>
<dbReference type="OrthoDB" id="4842715at2759"/>
<dbReference type="Proteomes" id="UP000015100">
    <property type="component" value="Unassembled WGS sequence"/>
</dbReference>
<comment type="caution">
    <text evidence="2">The sequence shown here is derived from an EMBL/GenBank/DDBJ whole genome shotgun (WGS) entry which is preliminary data.</text>
</comment>
<evidence type="ECO:0000259" key="1">
    <source>
        <dbReference type="PROSITE" id="PS50878"/>
    </source>
</evidence>
<dbReference type="InterPro" id="IPR005135">
    <property type="entry name" value="Endo/exonuclease/phosphatase"/>
</dbReference>